<evidence type="ECO:0000256" key="1">
    <source>
        <dbReference type="SAM" id="Coils"/>
    </source>
</evidence>
<reference evidence="3 4" key="1">
    <citation type="submission" date="2019-03" db="EMBL/GenBank/DDBJ databases">
        <title>Genomic Encyclopedia of Type Strains, Phase IV (KMG-IV): sequencing the most valuable type-strain genomes for metagenomic binning, comparative biology and taxonomic classification.</title>
        <authorList>
            <person name="Goeker M."/>
        </authorList>
    </citation>
    <scope>NUCLEOTIDE SEQUENCE [LARGE SCALE GENOMIC DNA]</scope>
    <source>
        <strain evidence="3 4">DSM 44496</strain>
    </source>
</reference>
<feature type="region of interest" description="Disordered" evidence="2">
    <location>
        <begin position="568"/>
        <end position="622"/>
    </location>
</feature>
<feature type="compositionally biased region" description="Basic and acidic residues" evidence="2">
    <location>
        <begin position="462"/>
        <end position="483"/>
    </location>
</feature>
<accession>A0A4V3CMC6</accession>
<sequence length="622" mass="69899">MTGPTPEAPDPSRDVVPRTDRGLTEAGDRGHQAYVMAKIAEAATQVSLTAQQLEHIRSPESWEHAVELWGDAKTLHDMLAYGYQHIHGRTPEQGWRQEHRRHVPGHTVRQHDAAQVVKQAGREIVTRTTEYKAGGVAIGKGLEQLAKERQLLKSGKTRDLSEYIVRAARPPAPEVMREARKLEKEFPGKFKVIELSEGDFRRYIDAGRPIAHAKAVERLGHLIEKVRQAPELTTAPRALEGFVKEIEKAKEKGRPIDLEVLAGAQIELAQMIEVDKQITRERDKIAREAAQLRLKEAQIVERVQAQQREAREQKLLKILETVDREVVIAAVGEARALAPPAKEMAIEPGMDPELAAMMQQMHHVIAGQEPVAKQVQMLEYLPMPTPQHRELAALVLAQHAQQPGRPISEAIAAVEETIREREAKELEKAKAIEAQRVRELENRDLMARMVEAHNRQLERVALEQGQRDTGDRISDAQRNERTQKAAQSLRLDPQHLLKTGVDPRVVEALASKEVQVDKQAHALIVEVDGEQRWVDQHSKEAGLAKQIRGVFGGVDLAQLEVTQITHQSHRGLSAQKSKEALQIEREKQRKEHDLALEAELRPKSRSREGPSKGIELGIERGR</sequence>
<dbReference type="EMBL" id="SNXK01000019">
    <property type="protein sequence ID" value="TDP28041.1"/>
    <property type="molecule type" value="Genomic_DNA"/>
</dbReference>
<evidence type="ECO:0000256" key="2">
    <source>
        <dbReference type="SAM" id="MobiDB-lite"/>
    </source>
</evidence>
<feature type="region of interest" description="Disordered" evidence="2">
    <location>
        <begin position="1"/>
        <end position="30"/>
    </location>
</feature>
<dbReference type="Proteomes" id="UP000295087">
    <property type="component" value="Unassembled WGS sequence"/>
</dbReference>
<organism evidence="3 4">
    <name type="scientific">Nocardia ignorata</name>
    <dbReference type="NCBI Taxonomy" id="145285"/>
    <lineage>
        <taxon>Bacteria</taxon>
        <taxon>Bacillati</taxon>
        <taxon>Actinomycetota</taxon>
        <taxon>Actinomycetes</taxon>
        <taxon>Mycobacteriales</taxon>
        <taxon>Nocardiaceae</taxon>
        <taxon>Nocardia</taxon>
    </lineage>
</organism>
<protein>
    <submittedName>
        <fullName evidence="3">Uncharacterized protein</fullName>
    </submittedName>
</protein>
<feature type="coiled-coil region" evidence="1">
    <location>
        <begin position="407"/>
        <end position="443"/>
    </location>
</feature>
<feature type="compositionally biased region" description="Basic and acidic residues" evidence="2">
    <location>
        <begin position="576"/>
        <end position="610"/>
    </location>
</feature>
<feature type="region of interest" description="Disordered" evidence="2">
    <location>
        <begin position="462"/>
        <end position="486"/>
    </location>
</feature>
<evidence type="ECO:0000313" key="3">
    <source>
        <dbReference type="EMBL" id="TDP28041.1"/>
    </source>
</evidence>
<comment type="caution">
    <text evidence="3">The sequence shown here is derived from an EMBL/GenBank/DDBJ whole genome shotgun (WGS) entry which is preliminary data.</text>
</comment>
<dbReference type="AlphaFoldDB" id="A0A4V3CMC6"/>
<name>A0A4V3CMC6_NOCIG</name>
<gene>
    <name evidence="3" type="ORF">DFR75_1198</name>
</gene>
<feature type="compositionally biased region" description="Basic and acidic residues" evidence="2">
    <location>
        <begin position="10"/>
        <end position="30"/>
    </location>
</feature>
<proteinExistence type="predicted"/>
<keyword evidence="1" id="KW-0175">Coiled coil</keyword>
<keyword evidence="4" id="KW-1185">Reference proteome</keyword>
<evidence type="ECO:0000313" key="4">
    <source>
        <dbReference type="Proteomes" id="UP000295087"/>
    </source>
</evidence>